<name>A0A7C6A9T2_UNCW3</name>
<comment type="caution">
    <text evidence="6">The sequence shown here is derived from an EMBL/GenBank/DDBJ whole genome shotgun (WGS) entry which is preliminary data.</text>
</comment>
<reference evidence="6" key="1">
    <citation type="journal article" date="2020" name="mSystems">
        <title>Genome- and Community-Level Interaction Insights into Carbon Utilization and Element Cycling Functions of Hydrothermarchaeota in Hydrothermal Sediment.</title>
        <authorList>
            <person name="Zhou Z."/>
            <person name="Liu Y."/>
            <person name="Xu W."/>
            <person name="Pan J."/>
            <person name="Luo Z.H."/>
            <person name="Li M."/>
        </authorList>
    </citation>
    <scope>NUCLEOTIDE SEQUENCE [LARGE SCALE GENOMIC DNA]</scope>
    <source>
        <strain evidence="6">SpSt-876</strain>
    </source>
</reference>
<sequence>MRIRNPGHFLAKTFEFTLKLDRFIPINSLRLLSRTFFLYLSRYIKKISHSREHIDSWQVTEDKYYLVRSMLNGALKARWTKKALTVFLKVVFLNNEMKRIKAEWRAKYGAGPPGFMVISPTKICNLRCPNCYANAATKTDQLDYEVFNRIIREAKELWGNRFFVISGGEPLMYRSRGKTILDVAGENDNCMFMMYTNGLLIDDHIAKELARLGNLTPAISVEGMREITDKRRGSGTFDKIVAVMERLHRNKVLYGISITATKENASEILSEEFIDFFFKKHKASYGWIFHYMPIGRDVELDLMPTPAQRIQMWQRSWEIIRKKKIMLADFWNQGTISNGCIAGGREGGYLHINWHGDVAPCVFFPFAVSNINDIYQAGGTLNDAINTPFFKAIREWQMNYGYLSNSDGKNTNWLRPCPIRDHFLDARKIIKEYGARPIDYAPHNILEDENYCRVLCQYDEELKRLTEPIWQNQYLNHRAMP</sequence>
<dbReference type="InterPro" id="IPR013785">
    <property type="entry name" value="Aldolase_TIM"/>
</dbReference>
<keyword evidence="3" id="KW-0408">Iron</keyword>
<accession>A0A7C6A9T2</accession>
<dbReference type="PANTHER" id="PTHR43524">
    <property type="entry name" value="RADICAL SAM SUPERFAMILY PROTEIN"/>
    <property type="match status" value="1"/>
</dbReference>
<dbReference type="PROSITE" id="PS51918">
    <property type="entry name" value="RADICAL_SAM"/>
    <property type="match status" value="1"/>
</dbReference>
<dbReference type="SFLD" id="SFLDG01067">
    <property type="entry name" value="SPASM/twitch_domain_containing"/>
    <property type="match status" value="1"/>
</dbReference>
<keyword evidence="1" id="KW-0949">S-adenosyl-L-methionine</keyword>
<protein>
    <submittedName>
        <fullName evidence="6">Radical SAM protein</fullName>
    </submittedName>
</protein>
<evidence type="ECO:0000259" key="5">
    <source>
        <dbReference type="PROSITE" id="PS51918"/>
    </source>
</evidence>
<dbReference type="InterPro" id="IPR058240">
    <property type="entry name" value="rSAM_sf"/>
</dbReference>
<dbReference type="Gene3D" id="3.20.20.70">
    <property type="entry name" value="Aldolase class I"/>
    <property type="match status" value="1"/>
</dbReference>
<dbReference type="CDD" id="cd01335">
    <property type="entry name" value="Radical_SAM"/>
    <property type="match status" value="1"/>
</dbReference>
<keyword evidence="4" id="KW-0411">Iron-sulfur</keyword>
<dbReference type="GO" id="GO:0003824">
    <property type="term" value="F:catalytic activity"/>
    <property type="evidence" value="ECO:0007669"/>
    <property type="project" value="InterPro"/>
</dbReference>
<dbReference type="GO" id="GO:0046872">
    <property type="term" value="F:metal ion binding"/>
    <property type="evidence" value="ECO:0007669"/>
    <property type="project" value="UniProtKB-KW"/>
</dbReference>
<proteinExistence type="predicted"/>
<evidence type="ECO:0000256" key="3">
    <source>
        <dbReference type="ARBA" id="ARBA00023004"/>
    </source>
</evidence>
<evidence type="ECO:0000256" key="4">
    <source>
        <dbReference type="ARBA" id="ARBA00023014"/>
    </source>
</evidence>
<organism evidence="6">
    <name type="scientific">candidate division WOR-3 bacterium</name>
    <dbReference type="NCBI Taxonomy" id="2052148"/>
    <lineage>
        <taxon>Bacteria</taxon>
        <taxon>Bacteria division WOR-3</taxon>
    </lineage>
</organism>
<dbReference type="Pfam" id="PF04055">
    <property type="entry name" value="Radical_SAM"/>
    <property type="match status" value="1"/>
</dbReference>
<dbReference type="AlphaFoldDB" id="A0A7C6A9T2"/>
<dbReference type="EMBL" id="DTLI01000173">
    <property type="protein sequence ID" value="HHS52648.1"/>
    <property type="molecule type" value="Genomic_DNA"/>
</dbReference>
<dbReference type="PANTHER" id="PTHR43524:SF1">
    <property type="entry name" value="RADICAL SAM SUPERFAMILY PROTEIN"/>
    <property type="match status" value="1"/>
</dbReference>
<gene>
    <name evidence="6" type="ORF">ENW73_07280</name>
</gene>
<dbReference type="SFLD" id="SFLDS00029">
    <property type="entry name" value="Radical_SAM"/>
    <property type="match status" value="1"/>
</dbReference>
<dbReference type="InterPro" id="IPR007197">
    <property type="entry name" value="rSAM"/>
</dbReference>
<evidence type="ECO:0000256" key="2">
    <source>
        <dbReference type="ARBA" id="ARBA00022723"/>
    </source>
</evidence>
<evidence type="ECO:0000256" key="1">
    <source>
        <dbReference type="ARBA" id="ARBA00022691"/>
    </source>
</evidence>
<evidence type="ECO:0000313" key="6">
    <source>
        <dbReference type="EMBL" id="HHS52648.1"/>
    </source>
</evidence>
<keyword evidence="2" id="KW-0479">Metal-binding</keyword>
<dbReference type="SUPFAM" id="SSF102114">
    <property type="entry name" value="Radical SAM enzymes"/>
    <property type="match status" value="1"/>
</dbReference>
<dbReference type="GO" id="GO:0051536">
    <property type="term" value="F:iron-sulfur cluster binding"/>
    <property type="evidence" value="ECO:0007669"/>
    <property type="project" value="UniProtKB-KW"/>
</dbReference>
<feature type="domain" description="Radical SAM core" evidence="5">
    <location>
        <begin position="108"/>
        <end position="321"/>
    </location>
</feature>